<sequence>MIHSLDQAFKTRLNSASSGGLLGYTLGTIASVPTVRGQLAALAQTPPSLPGCWLCISDIIAQEGSHNGKWPLRVTLSILCAAPTLDDQADQPGSLTIAQDLLALLTDQSLGLAGVFTPLTPVSLSPVTVTPANGSALSVWLLTLTTRLILSAHPDALSPDLPALSALPATTGATSAARLEAALTQGAIITGPNTVSLQWDTGTTSVPYTDTLTV</sequence>
<keyword evidence="2" id="KW-1185">Reference proteome</keyword>
<accession>A0A1N7JLB5</accession>
<evidence type="ECO:0000313" key="2">
    <source>
        <dbReference type="Proteomes" id="UP000185678"/>
    </source>
</evidence>
<dbReference type="Pfam" id="PF08873">
    <property type="entry name" value="Phage_Mu_Gp37"/>
    <property type="match status" value="1"/>
</dbReference>
<dbReference type="STRING" id="80876.SAMN05421779_102366"/>
<proteinExistence type="predicted"/>
<gene>
    <name evidence="1" type="ORF">SAMN05421779_102366</name>
</gene>
<reference evidence="1 2" key="1">
    <citation type="submission" date="2017-01" db="EMBL/GenBank/DDBJ databases">
        <authorList>
            <person name="Mah S.A."/>
            <person name="Swanson W.J."/>
            <person name="Moy G.W."/>
            <person name="Vacquier V.D."/>
        </authorList>
    </citation>
    <scope>NUCLEOTIDE SEQUENCE [LARGE SCALE GENOMIC DNA]</scope>
    <source>
        <strain evidence="1 2">DSM 11589</strain>
    </source>
</reference>
<organism evidence="1 2">
    <name type="scientific">Insolitispirillum peregrinum</name>
    <dbReference type="NCBI Taxonomy" id="80876"/>
    <lineage>
        <taxon>Bacteria</taxon>
        <taxon>Pseudomonadati</taxon>
        <taxon>Pseudomonadota</taxon>
        <taxon>Alphaproteobacteria</taxon>
        <taxon>Rhodospirillales</taxon>
        <taxon>Novispirillaceae</taxon>
        <taxon>Insolitispirillum</taxon>
    </lineage>
</organism>
<dbReference type="Proteomes" id="UP000185678">
    <property type="component" value="Unassembled WGS sequence"/>
</dbReference>
<dbReference type="AlphaFoldDB" id="A0A1N7JLB5"/>
<dbReference type="EMBL" id="FTOA01000002">
    <property type="protein sequence ID" value="SIS50095.1"/>
    <property type="molecule type" value="Genomic_DNA"/>
</dbReference>
<name>A0A1N7JLB5_9PROT</name>
<dbReference type="InterPro" id="IPR014972">
    <property type="entry name" value="Phage_Mu_Gp37"/>
</dbReference>
<dbReference type="RefSeq" id="WP_076399238.1">
    <property type="nucleotide sequence ID" value="NZ_FTOA01000002.1"/>
</dbReference>
<evidence type="ECO:0000313" key="1">
    <source>
        <dbReference type="EMBL" id="SIS50095.1"/>
    </source>
</evidence>
<protein>
    <submittedName>
        <fullName evidence="1">Uncharacterized protein</fullName>
    </submittedName>
</protein>